<evidence type="ECO:0000256" key="1">
    <source>
        <dbReference type="PROSITE-ProRule" id="PRU00169"/>
    </source>
</evidence>
<dbReference type="AlphaFoldDB" id="A0A6A2WZV0"/>
<proteinExistence type="predicted"/>
<feature type="region of interest" description="Disordered" evidence="2">
    <location>
        <begin position="1"/>
        <end position="21"/>
    </location>
</feature>
<feature type="modified residue" description="4-aspartylphosphate" evidence="1">
    <location>
        <position position="77"/>
    </location>
</feature>
<evidence type="ECO:0000259" key="3">
    <source>
        <dbReference type="PROSITE" id="PS50110"/>
    </source>
</evidence>
<keyword evidence="5" id="KW-1185">Reference proteome</keyword>
<evidence type="ECO:0000256" key="2">
    <source>
        <dbReference type="SAM" id="MobiDB-lite"/>
    </source>
</evidence>
<evidence type="ECO:0000313" key="5">
    <source>
        <dbReference type="Proteomes" id="UP000436088"/>
    </source>
</evidence>
<keyword evidence="1" id="KW-0597">Phosphoprotein</keyword>
<dbReference type="PROSITE" id="PS50110">
    <property type="entry name" value="RESPONSE_REGULATORY"/>
    <property type="match status" value="1"/>
</dbReference>
<dbReference type="SUPFAM" id="SSF52172">
    <property type="entry name" value="CheY-like"/>
    <property type="match status" value="1"/>
</dbReference>
<dbReference type="InterPro" id="IPR011006">
    <property type="entry name" value="CheY-like_superfamily"/>
</dbReference>
<dbReference type="PANTHER" id="PTHR43228:SF1">
    <property type="entry name" value="TWO-COMPONENT RESPONSE REGULATOR ARR22"/>
    <property type="match status" value="1"/>
</dbReference>
<dbReference type="EMBL" id="VEPZ02001575">
    <property type="protein sequence ID" value="KAE8667361.1"/>
    <property type="molecule type" value="Genomic_DNA"/>
</dbReference>
<accession>A0A6A2WZV0</accession>
<evidence type="ECO:0000313" key="4">
    <source>
        <dbReference type="EMBL" id="KAE8667361.1"/>
    </source>
</evidence>
<reference evidence="4" key="1">
    <citation type="submission" date="2019-09" db="EMBL/GenBank/DDBJ databases">
        <title>Draft genome information of white flower Hibiscus syriacus.</title>
        <authorList>
            <person name="Kim Y.-M."/>
        </authorList>
    </citation>
    <scope>NUCLEOTIDE SEQUENCE [LARGE SCALE GENOMIC DNA]</scope>
    <source>
        <strain evidence="4">YM2019G1</strain>
    </source>
</reference>
<dbReference type="Gene3D" id="3.40.50.2300">
    <property type="match status" value="1"/>
</dbReference>
<dbReference type="Pfam" id="PF00072">
    <property type="entry name" value="Response_reg"/>
    <property type="match status" value="1"/>
</dbReference>
<dbReference type="InterPro" id="IPR001789">
    <property type="entry name" value="Sig_transdc_resp-reg_receiver"/>
</dbReference>
<dbReference type="CDD" id="cd17546">
    <property type="entry name" value="REC_hyHK_CKI1_RcsC-like"/>
    <property type="match status" value="1"/>
</dbReference>
<sequence length="148" mass="16291">MSGNGASSSSMSMKSDDDMVGNNRNKSVLVVDDDPLLRMFHDTYLKHVGLKTRVVENGKKAVDLFYLGAYFDLILMDKEMPVMNGVEATKALRAMGVSSMIVGLTSRVPPCEMQAFMAAGLDFCFEKPLSINTVAFLLKELNKNNNNN</sequence>
<protein>
    <submittedName>
        <fullName evidence="4">Two-component response regulator ARR22</fullName>
    </submittedName>
</protein>
<dbReference type="InterPro" id="IPR052048">
    <property type="entry name" value="ST_Response_Regulator"/>
</dbReference>
<dbReference type="GO" id="GO:0000160">
    <property type="term" value="P:phosphorelay signal transduction system"/>
    <property type="evidence" value="ECO:0007669"/>
    <property type="project" value="InterPro"/>
</dbReference>
<dbReference type="PANTHER" id="PTHR43228">
    <property type="entry name" value="TWO-COMPONENT RESPONSE REGULATOR"/>
    <property type="match status" value="1"/>
</dbReference>
<dbReference type="Proteomes" id="UP000436088">
    <property type="component" value="Unassembled WGS sequence"/>
</dbReference>
<dbReference type="SMART" id="SM00448">
    <property type="entry name" value="REC"/>
    <property type="match status" value="1"/>
</dbReference>
<comment type="caution">
    <text evidence="4">The sequence shown here is derived from an EMBL/GenBank/DDBJ whole genome shotgun (WGS) entry which is preliminary data.</text>
</comment>
<gene>
    <name evidence="4" type="ORF">F3Y22_tig00112411pilonHSYRG00053</name>
</gene>
<feature type="domain" description="Response regulatory" evidence="3">
    <location>
        <begin position="27"/>
        <end position="142"/>
    </location>
</feature>
<organism evidence="4 5">
    <name type="scientific">Hibiscus syriacus</name>
    <name type="common">Rose of Sharon</name>
    <dbReference type="NCBI Taxonomy" id="106335"/>
    <lineage>
        <taxon>Eukaryota</taxon>
        <taxon>Viridiplantae</taxon>
        <taxon>Streptophyta</taxon>
        <taxon>Embryophyta</taxon>
        <taxon>Tracheophyta</taxon>
        <taxon>Spermatophyta</taxon>
        <taxon>Magnoliopsida</taxon>
        <taxon>eudicotyledons</taxon>
        <taxon>Gunneridae</taxon>
        <taxon>Pentapetalae</taxon>
        <taxon>rosids</taxon>
        <taxon>malvids</taxon>
        <taxon>Malvales</taxon>
        <taxon>Malvaceae</taxon>
        <taxon>Malvoideae</taxon>
        <taxon>Hibiscus</taxon>
    </lineage>
</organism>
<name>A0A6A2WZV0_HIBSY</name>